<evidence type="ECO:0000313" key="2">
    <source>
        <dbReference type="Proteomes" id="UP000192731"/>
    </source>
</evidence>
<dbReference type="EMBL" id="FWWT01000016">
    <property type="protein sequence ID" value="SMB88566.1"/>
    <property type="molecule type" value="Genomic_DNA"/>
</dbReference>
<dbReference type="AlphaFoldDB" id="A0A1W1V5H7"/>
<dbReference type="InterPro" id="IPR010106">
    <property type="entry name" value="RpnA"/>
</dbReference>
<sequence length="302" mass="35754">MKKNKKYDLMDPKIDFAFKQIFAGKFKESKIVLIDLLNSILGFEETVKITDILYLNPYTDKEYEESKQSILDIKVKTNKEELIDIEIQIRNSDNYRKRSLYYWSTIYGEQIVEGEAYNELKRCIVINILNFNLITENEHYHSIFNVREKNKNFALNHDLEIHYLELKKFLKSTGEEKFTGLEQWLIFLKDSGNENKREIINQIRKENEVIDMAGEILEKLSQDEKARAIYQQRRKWYLDKVSSEKYFLSKGREEGIKEGIKEGELKGKRDIAKKLISLGIEIDKIEEATKLSRAEIEEIAKE</sequence>
<gene>
    <name evidence="1" type="ORF">SAMN00017405_0492</name>
</gene>
<dbReference type="RefSeq" id="WP_084052884.1">
    <property type="nucleotide sequence ID" value="NZ_FWWT01000016.1"/>
</dbReference>
<dbReference type="Pfam" id="PF12784">
    <property type="entry name" value="PDDEXK_2"/>
    <property type="match status" value="1"/>
</dbReference>
<accession>A0A1W1V5H7</accession>
<name>A0A1W1V5H7_DESTI</name>
<evidence type="ECO:0008006" key="3">
    <source>
        <dbReference type="Google" id="ProtNLM"/>
    </source>
</evidence>
<evidence type="ECO:0000313" key="1">
    <source>
        <dbReference type="EMBL" id="SMB88566.1"/>
    </source>
</evidence>
<reference evidence="1 2" key="1">
    <citation type="submission" date="2017-04" db="EMBL/GenBank/DDBJ databases">
        <authorList>
            <person name="Afonso C.L."/>
            <person name="Miller P.J."/>
            <person name="Scott M.A."/>
            <person name="Spackman E."/>
            <person name="Goraichik I."/>
            <person name="Dimitrov K.M."/>
            <person name="Suarez D.L."/>
            <person name="Swayne D.E."/>
        </authorList>
    </citation>
    <scope>NUCLEOTIDE SEQUENCE [LARGE SCALE GENOMIC DNA]</scope>
    <source>
        <strain evidence="1 2">DSM 11270</strain>
    </source>
</reference>
<organism evidence="1 2">
    <name type="scientific">Desulfonispora thiosulfatigenes DSM 11270</name>
    <dbReference type="NCBI Taxonomy" id="656914"/>
    <lineage>
        <taxon>Bacteria</taxon>
        <taxon>Bacillati</taxon>
        <taxon>Bacillota</taxon>
        <taxon>Clostridia</taxon>
        <taxon>Eubacteriales</taxon>
        <taxon>Peptococcaceae</taxon>
        <taxon>Desulfonispora</taxon>
    </lineage>
</organism>
<dbReference type="STRING" id="656914.SAMN00017405_0492"/>
<dbReference type="Proteomes" id="UP000192731">
    <property type="component" value="Unassembled WGS sequence"/>
</dbReference>
<keyword evidence="2" id="KW-1185">Reference proteome</keyword>
<dbReference type="PANTHER" id="PTHR41317">
    <property type="entry name" value="PD-(D_E)XK NUCLEASE FAMILY TRANSPOSASE"/>
    <property type="match status" value="1"/>
</dbReference>
<dbReference type="NCBIfam" id="TIGR01784">
    <property type="entry name" value="T_den_put_tspse"/>
    <property type="match status" value="1"/>
</dbReference>
<protein>
    <recommendedName>
        <fullName evidence="3">PD-(D/E)XK nuclease family transposase</fullName>
    </recommendedName>
</protein>
<proteinExistence type="predicted"/>
<dbReference type="PANTHER" id="PTHR41317:SF1">
    <property type="entry name" value="PD-(D_E)XK NUCLEASE FAMILY TRANSPOSASE"/>
    <property type="match status" value="1"/>
</dbReference>
<dbReference type="OrthoDB" id="2973070at2"/>